<dbReference type="InterPro" id="IPR050492">
    <property type="entry name" value="Bact_metal-bind_prot9"/>
</dbReference>
<dbReference type="InterPro" id="IPR010916">
    <property type="entry name" value="TonB_box_CS"/>
</dbReference>
<dbReference type="PRINTS" id="PR00690">
    <property type="entry name" value="ADHESNFAMILY"/>
</dbReference>
<feature type="chain" id="PRO_5045745083" evidence="6">
    <location>
        <begin position="20"/>
        <end position="325"/>
    </location>
</feature>
<feature type="region of interest" description="Disordered" evidence="5">
    <location>
        <begin position="130"/>
        <end position="153"/>
    </location>
</feature>
<dbReference type="InterPro" id="IPR006127">
    <property type="entry name" value="ZnuA-like"/>
</dbReference>
<dbReference type="SUPFAM" id="SSF53807">
    <property type="entry name" value="Helical backbone' metal receptor"/>
    <property type="match status" value="1"/>
</dbReference>
<evidence type="ECO:0000256" key="6">
    <source>
        <dbReference type="SAM" id="SignalP"/>
    </source>
</evidence>
<evidence type="ECO:0000313" key="7">
    <source>
        <dbReference type="EMBL" id="GAA0372057.1"/>
    </source>
</evidence>
<evidence type="ECO:0000256" key="2">
    <source>
        <dbReference type="ARBA" id="ARBA00022448"/>
    </source>
</evidence>
<organism evidence="7 8">
    <name type="scientific">Alkalibacterium iburiense</name>
    <dbReference type="NCBI Taxonomy" id="290589"/>
    <lineage>
        <taxon>Bacteria</taxon>
        <taxon>Bacillati</taxon>
        <taxon>Bacillota</taxon>
        <taxon>Bacilli</taxon>
        <taxon>Lactobacillales</taxon>
        <taxon>Carnobacteriaceae</taxon>
        <taxon>Alkalibacterium</taxon>
    </lineage>
</organism>
<keyword evidence="3 6" id="KW-0732">Signal</keyword>
<evidence type="ECO:0000256" key="4">
    <source>
        <dbReference type="RuleBase" id="RU003512"/>
    </source>
</evidence>
<evidence type="ECO:0000256" key="5">
    <source>
        <dbReference type="SAM" id="MobiDB-lite"/>
    </source>
</evidence>
<accession>A0ABP3HJ94</accession>
<dbReference type="PRINTS" id="PR00691">
    <property type="entry name" value="ADHESINB"/>
</dbReference>
<dbReference type="EMBL" id="BAAACW010000166">
    <property type="protein sequence ID" value="GAA0372057.1"/>
    <property type="molecule type" value="Genomic_DNA"/>
</dbReference>
<dbReference type="PANTHER" id="PTHR42953">
    <property type="entry name" value="HIGH-AFFINITY ZINC UPTAKE SYSTEM PROTEIN ZNUA-RELATED"/>
    <property type="match status" value="1"/>
</dbReference>
<comment type="similarity">
    <text evidence="1 4">Belongs to the bacterial solute-binding protein 9 family.</text>
</comment>
<protein>
    <submittedName>
        <fullName evidence="7">Zinc ABC transporter substrate-binding protein</fullName>
    </submittedName>
</protein>
<dbReference type="RefSeq" id="WP_343757000.1">
    <property type="nucleotide sequence ID" value="NZ_BAAACW010000166.1"/>
</dbReference>
<evidence type="ECO:0000256" key="3">
    <source>
        <dbReference type="ARBA" id="ARBA00022729"/>
    </source>
</evidence>
<reference evidence="8" key="1">
    <citation type="journal article" date="2019" name="Int. J. Syst. Evol. Microbiol.">
        <title>The Global Catalogue of Microorganisms (GCM) 10K type strain sequencing project: providing services to taxonomists for standard genome sequencing and annotation.</title>
        <authorList>
            <consortium name="The Broad Institute Genomics Platform"/>
            <consortium name="The Broad Institute Genome Sequencing Center for Infectious Disease"/>
            <person name="Wu L."/>
            <person name="Ma J."/>
        </authorList>
    </citation>
    <scope>NUCLEOTIDE SEQUENCE [LARGE SCALE GENOMIC DNA]</scope>
    <source>
        <strain evidence="8">JCM 12662</strain>
    </source>
</reference>
<gene>
    <name evidence="7" type="ORF">GCM10008932_24190</name>
</gene>
<evidence type="ECO:0000313" key="8">
    <source>
        <dbReference type="Proteomes" id="UP001501166"/>
    </source>
</evidence>
<feature type="signal peptide" evidence="6">
    <location>
        <begin position="1"/>
        <end position="19"/>
    </location>
</feature>
<evidence type="ECO:0000256" key="1">
    <source>
        <dbReference type="ARBA" id="ARBA00011028"/>
    </source>
</evidence>
<keyword evidence="2 4" id="KW-0813">Transport</keyword>
<dbReference type="PROSITE" id="PS00430">
    <property type="entry name" value="TONB_DEPENDENT_REC_1"/>
    <property type="match status" value="1"/>
</dbReference>
<keyword evidence="8" id="KW-1185">Reference proteome</keyword>
<comment type="caution">
    <text evidence="7">The sequence shown here is derived from an EMBL/GenBank/DDBJ whole genome shotgun (WGS) entry which is preliminary data.</text>
</comment>
<dbReference type="Proteomes" id="UP001501166">
    <property type="component" value="Unassembled WGS sequence"/>
</dbReference>
<dbReference type="PROSITE" id="PS51257">
    <property type="entry name" value="PROKAR_LIPOPROTEIN"/>
    <property type="match status" value="1"/>
</dbReference>
<dbReference type="InterPro" id="IPR006129">
    <property type="entry name" value="AdhesinB"/>
</dbReference>
<proteinExistence type="inferred from homology"/>
<dbReference type="Pfam" id="PF01297">
    <property type="entry name" value="ZnuA"/>
    <property type="match status" value="1"/>
</dbReference>
<dbReference type="InterPro" id="IPR006128">
    <property type="entry name" value="Lipoprotein_PsaA-like"/>
</dbReference>
<dbReference type="Gene3D" id="3.40.50.1980">
    <property type="entry name" value="Nitrogenase molybdenum iron protein domain"/>
    <property type="match status" value="2"/>
</dbReference>
<sequence length="325" mass="36796">MYKKYFLPLFLLMLLTACSETSVEPEEAIQDVSNEESLSVIATFYPVYEMTQQVAGERLDVHQLISGGTDAHHFEPSARDVAMINDSDLFIYSSEEMETWVPSLLASLDNSDLPIVKTAENIELMEAEGHDEHDHHDHDDHGHEEDDHDHSHSVDPHIWLDPVLAQEQVDTIKEALIEIDPDGADYYTERAAEFNQELQILHEDYETAFAEADNRVFFTQHESFGYLAERYDLTQISVGGLSTEVEPSPSRIAEINQLVEEYDVPVIYYQDGASSSIAETIANETGTEVAVLYDLETLSSEMIDEGLDYLSAMRENLETLKKSIR</sequence>
<dbReference type="PANTHER" id="PTHR42953:SF3">
    <property type="entry name" value="HIGH-AFFINITY ZINC UPTAKE SYSTEM PROTEIN ZNUA"/>
    <property type="match status" value="1"/>
</dbReference>
<name>A0ABP3HJ94_9LACT</name>